<protein>
    <submittedName>
        <fullName evidence="1">Uncharacterized protein</fullName>
    </submittedName>
</protein>
<accession>A0A7W8MD63</accession>
<sequence>MMPRVRISDVAIWFKHVESPELRRRLLALREEEAIHLETDGVIGRWVRMKTGRDGRLTDAIRPEGGMKDLWASWYKTRRGEEIVLREVLLTDAEFAKPAMQFPEWASQEDEEAFRDL</sequence>
<organism evidence="1 2">
    <name type="scientific">Rhizobium rosettiformans</name>
    <dbReference type="NCBI Taxonomy" id="1368430"/>
    <lineage>
        <taxon>Bacteria</taxon>
        <taxon>Pseudomonadati</taxon>
        <taxon>Pseudomonadota</taxon>
        <taxon>Alphaproteobacteria</taxon>
        <taxon>Hyphomicrobiales</taxon>
        <taxon>Rhizobiaceae</taxon>
        <taxon>Rhizobium/Agrobacterium group</taxon>
        <taxon>Rhizobium</taxon>
    </lineage>
</organism>
<proteinExistence type="predicted"/>
<dbReference type="Proteomes" id="UP000550895">
    <property type="component" value="Unassembled WGS sequence"/>
</dbReference>
<reference evidence="1 2" key="1">
    <citation type="submission" date="2020-08" db="EMBL/GenBank/DDBJ databases">
        <title>Genomic Encyclopedia of Type Strains, Phase IV (KMG-IV): sequencing the most valuable type-strain genomes for metagenomic binning, comparative biology and taxonomic classification.</title>
        <authorList>
            <person name="Goeker M."/>
        </authorList>
    </citation>
    <scope>NUCLEOTIDE SEQUENCE [LARGE SCALE GENOMIC DNA]</scope>
    <source>
        <strain evidence="1 2">DSM 26376</strain>
    </source>
</reference>
<dbReference type="AlphaFoldDB" id="A0A7W8MD63"/>
<keyword evidence="2" id="KW-1185">Reference proteome</keyword>
<dbReference type="EMBL" id="JACHGA010000006">
    <property type="protein sequence ID" value="MBB5276778.1"/>
    <property type="molecule type" value="Genomic_DNA"/>
</dbReference>
<comment type="caution">
    <text evidence="1">The sequence shown here is derived from an EMBL/GenBank/DDBJ whole genome shotgun (WGS) entry which is preliminary data.</text>
</comment>
<name>A0A7W8MD63_9HYPH</name>
<dbReference type="RefSeq" id="WP_167494965.1">
    <property type="nucleotide sequence ID" value="NZ_JACHGA010000006.1"/>
</dbReference>
<gene>
    <name evidence="1" type="ORF">HNR26_002856</name>
</gene>
<evidence type="ECO:0000313" key="1">
    <source>
        <dbReference type="EMBL" id="MBB5276778.1"/>
    </source>
</evidence>
<evidence type="ECO:0000313" key="2">
    <source>
        <dbReference type="Proteomes" id="UP000550895"/>
    </source>
</evidence>